<organism evidence="7 8">
    <name type="scientific">Lutibacter oceani</name>
    <dbReference type="NCBI Taxonomy" id="1853311"/>
    <lineage>
        <taxon>Bacteria</taxon>
        <taxon>Pseudomonadati</taxon>
        <taxon>Bacteroidota</taxon>
        <taxon>Flavobacteriia</taxon>
        <taxon>Flavobacteriales</taxon>
        <taxon>Flavobacteriaceae</taxon>
        <taxon>Lutibacter</taxon>
    </lineage>
</organism>
<comment type="catalytic activity">
    <reaction evidence="2 4">
        <text>L-methionyl-[protein] + [thioredoxin]-disulfide + H2O = L-methionyl-(S)-S-oxide-[protein] + [thioredoxin]-dithiol</text>
        <dbReference type="Rhea" id="RHEA:14217"/>
        <dbReference type="Rhea" id="RHEA-COMP:10698"/>
        <dbReference type="Rhea" id="RHEA-COMP:10700"/>
        <dbReference type="Rhea" id="RHEA-COMP:12313"/>
        <dbReference type="Rhea" id="RHEA-COMP:12315"/>
        <dbReference type="ChEBI" id="CHEBI:15377"/>
        <dbReference type="ChEBI" id="CHEBI:16044"/>
        <dbReference type="ChEBI" id="CHEBI:29950"/>
        <dbReference type="ChEBI" id="CHEBI:44120"/>
        <dbReference type="ChEBI" id="CHEBI:50058"/>
        <dbReference type="EC" id="1.8.4.11"/>
    </reaction>
</comment>
<evidence type="ECO:0000256" key="3">
    <source>
        <dbReference type="ARBA" id="ARBA00048782"/>
    </source>
</evidence>
<feature type="signal peptide" evidence="5">
    <location>
        <begin position="1"/>
        <end position="20"/>
    </location>
</feature>
<feature type="domain" description="Peptide methionine sulphoxide reductase MsrA" evidence="6">
    <location>
        <begin position="35"/>
        <end position="187"/>
    </location>
</feature>
<dbReference type="EMBL" id="QTTQ01000010">
    <property type="protein sequence ID" value="REE81647.1"/>
    <property type="molecule type" value="Genomic_DNA"/>
</dbReference>
<evidence type="ECO:0000256" key="1">
    <source>
        <dbReference type="ARBA" id="ARBA00023002"/>
    </source>
</evidence>
<dbReference type="GO" id="GO:0008113">
    <property type="term" value="F:peptide-methionine (S)-S-oxide reductase activity"/>
    <property type="evidence" value="ECO:0007669"/>
    <property type="project" value="UniProtKB-UniRule"/>
</dbReference>
<dbReference type="PANTHER" id="PTHR43774:SF1">
    <property type="entry name" value="PEPTIDE METHIONINE SULFOXIDE REDUCTASE MSRA 2"/>
    <property type="match status" value="1"/>
</dbReference>
<dbReference type="EC" id="1.8.4.11" evidence="4"/>
<comment type="catalytic activity">
    <reaction evidence="3 4">
        <text>[thioredoxin]-disulfide + L-methionine + H2O = L-methionine (S)-S-oxide + [thioredoxin]-dithiol</text>
        <dbReference type="Rhea" id="RHEA:19993"/>
        <dbReference type="Rhea" id="RHEA-COMP:10698"/>
        <dbReference type="Rhea" id="RHEA-COMP:10700"/>
        <dbReference type="ChEBI" id="CHEBI:15377"/>
        <dbReference type="ChEBI" id="CHEBI:29950"/>
        <dbReference type="ChEBI" id="CHEBI:50058"/>
        <dbReference type="ChEBI" id="CHEBI:57844"/>
        <dbReference type="ChEBI" id="CHEBI:58772"/>
        <dbReference type="EC" id="1.8.4.11"/>
    </reaction>
</comment>
<dbReference type="InterPro" id="IPR036509">
    <property type="entry name" value="Met_Sox_Rdtase_MsrA_sf"/>
</dbReference>
<keyword evidence="5" id="KW-0732">Signal</keyword>
<evidence type="ECO:0000259" key="6">
    <source>
        <dbReference type="Pfam" id="PF01625"/>
    </source>
</evidence>
<comment type="similarity">
    <text evidence="4">Belongs to the MsrA Met sulfoxide reductase family.</text>
</comment>
<dbReference type="HAMAP" id="MF_01401">
    <property type="entry name" value="MsrA"/>
    <property type="match status" value="1"/>
</dbReference>
<gene>
    <name evidence="4" type="primary">msrA</name>
    <name evidence="7" type="ORF">BX611_1182</name>
</gene>
<dbReference type="InterPro" id="IPR002569">
    <property type="entry name" value="Met_Sox_Rdtase_MsrA_dom"/>
</dbReference>
<comment type="caution">
    <text evidence="7">The sequence shown here is derived from an EMBL/GenBank/DDBJ whole genome shotgun (WGS) entry which is preliminary data.</text>
</comment>
<reference evidence="7 8" key="1">
    <citation type="submission" date="2018-08" db="EMBL/GenBank/DDBJ databases">
        <title>Genomic Encyclopedia of Type Strains, Phase III (KMG-III): the genomes of soil and plant-associated and newly described type strains.</title>
        <authorList>
            <person name="Whitman W."/>
        </authorList>
    </citation>
    <scope>NUCLEOTIDE SEQUENCE [LARGE SCALE GENOMIC DNA]</scope>
    <source>
        <strain evidence="7 8">325-5</strain>
    </source>
</reference>
<evidence type="ECO:0000313" key="7">
    <source>
        <dbReference type="EMBL" id="REE81647.1"/>
    </source>
</evidence>
<proteinExistence type="inferred from homology"/>
<dbReference type="GO" id="GO:0033744">
    <property type="term" value="F:L-methionine:thioredoxin-disulfide S-oxidoreductase activity"/>
    <property type="evidence" value="ECO:0007669"/>
    <property type="project" value="RHEA"/>
</dbReference>
<feature type="chain" id="PRO_5017738227" description="Peptide methionine sulfoxide reductase MsrA" evidence="5">
    <location>
        <begin position="21"/>
        <end position="208"/>
    </location>
</feature>
<keyword evidence="1 4" id="KW-0560">Oxidoreductase</keyword>
<dbReference type="SUPFAM" id="SSF55068">
    <property type="entry name" value="Peptide methionine sulfoxide reductase"/>
    <property type="match status" value="1"/>
</dbReference>
<evidence type="ECO:0000256" key="4">
    <source>
        <dbReference type="HAMAP-Rule" id="MF_01401"/>
    </source>
</evidence>
<dbReference type="NCBIfam" id="TIGR00401">
    <property type="entry name" value="msrA"/>
    <property type="match status" value="1"/>
</dbReference>
<dbReference type="Proteomes" id="UP000256429">
    <property type="component" value="Unassembled WGS sequence"/>
</dbReference>
<dbReference type="AlphaFoldDB" id="A0A3D9RPB3"/>
<evidence type="ECO:0000256" key="2">
    <source>
        <dbReference type="ARBA" id="ARBA00047806"/>
    </source>
</evidence>
<dbReference type="PANTHER" id="PTHR43774">
    <property type="entry name" value="PEPTIDE METHIONINE SULFOXIDE REDUCTASE"/>
    <property type="match status" value="1"/>
</dbReference>
<keyword evidence="8" id="KW-1185">Reference proteome</keyword>
<protein>
    <recommendedName>
        <fullName evidence="4">Peptide methionine sulfoxide reductase MsrA</fullName>
        <shortName evidence="4">Protein-methionine-S-oxide reductase</shortName>
        <ecNumber evidence="4">1.8.4.11</ecNumber>
    </recommendedName>
    <alternativeName>
        <fullName evidence="4">Peptide-methionine (S)-S-oxide reductase</fullName>
        <shortName evidence="4">Peptide Met(O) reductase</shortName>
    </alternativeName>
</protein>
<evidence type="ECO:0000313" key="8">
    <source>
        <dbReference type="Proteomes" id="UP000256429"/>
    </source>
</evidence>
<sequence>MKKFTLIIFAFTLINSFGQAAITKNNDMAYTTFETATFANGCFWCTEAVFQLLNGVESVTSGYTGGTLKNPTYREITTGRTGHAEAIQIKFDASKISFQEILEVFFSTHDPTTLNRQGYDVGTQYRSAIFYHNLEQKEIAENLISALTNANIFNKPIVTEVTEFDVFYKAEEYHQNYYNNNKTQGYCMAVINPKLEKFIKKYKTKLKQ</sequence>
<accession>A0A3D9RPB3</accession>
<dbReference type="Gene3D" id="3.30.1060.10">
    <property type="entry name" value="Peptide methionine sulphoxide reductase MsrA"/>
    <property type="match status" value="1"/>
</dbReference>
<evidence type="ECO:0000256" key="5">
    <source>
        <dbReference type="SAM" id="SignalP"/>
    </source>
</evidence>
<comment type="function">
    <text evidence="4">Has an important function as a repair enzyme for proteins that have been inactivated by oxidation. Catalyzes the reversible oxidation-reduction of methionine sulfoxide in proteins to methionine.</text>
</comment>
<feature type="active site" evidence="4">
    <location>
        <position position="42"/>
    </location>
</feature>
<name>A0A3D9RPB3_9FLAO</name>
<dbReference type="OrthoDB" id="4174719at2"/>
<dbReference type="Pfam" id="PF01625">
    <property type="entry name" value="PMSR"/>
    <property type="match status" value="1"/>
</dbReference>